<dbReference type="GO" id="GO:0046872">
    <property type="term" value="F:metal ion binding"/>
    <property type="evidence" value="ECO:0007669"/>
    <property type="project" value="UniProtKB-KW"/>
</dbReference>
<dbReference type="InterPro" id="IPR003785">
    <property type="entry name" value="Creatininase/forma_Hydrolase"/>
</dbReference>
<dbReference type="AlphaFoldDB" id="A0A2W5U544"/>
<evidence type="ECO:0000256" key="5">
    <source>
        <dbReference type="ARBA" id="ARBA00024029"/>
    </source>
</evidence>
<evidence type="ECO:0000256" key="4">
    <source>
        <dbReference type="ARBA" id="ARBA00022833"/>
    </source>
</evidence>
<evidence type="ECO:0000256" key="2">
    <source>
        <dbReference type="ARBA" id="ARBA00022723"/>
    </source>
</evidence>
<sequence>MSLFDARSLSWPRVKALAETGAVALLPIGSTEAHGPHLPLSVDVVIAEEVCRRVASRLKTDTVVFPPVAYALTDFAAPFAGTVTLNADVARQLISGVLNGIASSGFSTIAVINHHLEPAHFRVVHEAAKSITSARVVVADHRRPPTGPQLGHEFMHGGAHAGQYETSLMLAAAPHLVDEAERAKLPDLEVSLVDAIKSGAKDFLQAGGPNAYFGAPQRATAEEGNRLFELLADAAANLIENKS</sequence>
<keyword evidence="3" id="KW-0378">Hydrolase</keyword>
<evidence type="ECO:0000313" key="6">
    <source>
        <dbReference type="EMBL" id="PZR18765.1"/>
    </source>
</evidence>
<dbReference type="Proteomes" id="UP000249061">
    <property type="component" value="Unassembled WGS sequence"/>
</dbReference>
<dbReference type="PANTHER" id="PTHR35005:SF1">
    <property type="entry name" value="2-AMINO-5-FORMYLAMINO-6-RIBOSYLAMINOPYRIMIDIN-4(3H)-ONE 5'-MONOPHOSPHATE DEFORMYLASE"/>
    <property type="match status" value="1"/>
</dbReference>
<comment type="cofactor">
    <cofactor evidence="1">
        <name>Zn(2+)</name>
        <dbReference type="ChEBI" id="CHEBI:29105"/>
    </cofactor>
</comment>
<evidence type="ECO:0000313" key="7">
    <source>
        <dbReference type="Proteomes" id="UP000249061"/>
    </source>
</evidence>
<evidence type="ECO:0000256" key="1">
    <source>
        <dbReference type="ARBA" id="ARBA00001947"/>
    </source>
</evidence>
<reference evidence="6 7" key="1">
    <citation type="submission" date="2017-08" db="EMBL/GenBank/DDBJ databases">
        <title>Infants hospitalized years apart are colonized by the same room-sourced microbial strains.</title>
        <authorList>
            <person name="Brooks B."/>
            <person name="Olm M.R."/>
            <person name="Firek B.A."/>
            <person name="Baker R."/>
            <person name="Thomas B.C."/>
            <person name="Morowitz M.J."/>
            <person name="Banfield J.F."/>
        </authorList>
    </citation>
    <scope>NUCLEOTIDE SEQUENCE [LARGE SCALE GENOMIC DNA]</scope>
    <source>
        <strain evidence="6">S2_003_000_R2_14</strain>
    </source>
</reference>
<dbReference type="Pfam" id="PF02633">
    <property type="entry name" value="Creatininase"/>
    <property type="match status" value="1"/>
</dbReference>
<evidence type="ECO:0000256" key="3">
    <source>
        <dbReference type="ARBA" id="ARBA00022801"/>
    </source>
</evidence>
<dbReference type="Gene3D" id="3.40.50.10310">
    <property type="entry name" value="Creatininase"/>
    <property type="match status" value="1"/>
</dbReference>
<comment type="similarity">
    <text evidence="5">Belongs to the creatininase superfamily.</text>
</comment>
<accession>A0A2W5U544</accession>
<dbReference type="PANTHER" id="PTHR35005">
    <property type="entry name" value="3-DEHYDRO-SCYLLO-INOSOSE HYDROLASE"/>
    <property type="match status" value="1"/>
</dbReference>
<dbReference type="GO" id="GO:0009231">
    <property type="term" value="P:riboflavin biosynthetic process"/>
    <property type="evidence" value="ECO:0007669"/>
    <property type="project" value="TreeGrafter"/>
</dbReference>
<gene>
    <name evidence="6" type="ORF">DI536_02480</name>
</gene>
<dbReference type="InterPro" id="IPR024087">
    <property type="entry name" value="Creatininase-like_sf"/>
</dbReference>
<comment type="caution">
    <text evidence="6">The sequence shown here is derived from an EMBL/GenBank/DDBJ whole genome shotgun (WGS) entry which is preliminary data.</text>
</comment>
<dbReference type="GO" id="GO:0016811">
    <property type="term" value="F:hydrolase activity, acting on carbon-nitrogen (but not peptide) bonds, in linear amides"/>
    <property type="evidence" value="ECO:0007669"/>
    <property type="project" value="TreeGrafter"/>
</dbReference>
<dbReference type="EMBL" id="QFQP01000001">
    <property type="protein sequence ID" value="PZR18765.1"/>
    <property type="molecule type" value="Genomic_DNA"/>
</dbReference>
<protein>
    <submittedName>
        <fullName evidence="6">Creatininase</fullName>
    </submittedName>
</protein>
<keyword evidence="4" id="KW-0862">Zinc</keyword>
<keyword evidence="2" id="KW-0479">Metal-binding</keyword>
<dbReference type="SUPFAM" id="SSF102215">
    <property type="entry name" value="Creatininase"/>
    <property type="match status" value="1"/>
</dbReference>
<organism evidence="6 7">
    <name type="scientific">Archangium gephyra</name>
    <dbReference type="NCBI Taxonomy" id="48"/>
    <lineage>
        <taxon>Bacteria</taxon>
        <taxon>Pseudomonadati</taxon>
        <taxon>Myxococcota</taxon>
        <taxon>Myxococcia</taxon>
        <taxon>Myxococcales</taxon>
        <taxon>Cystobacterineae</taxon>
        <taxon>Archangiaceae</taxon>
        <taxon>Archangium</taxon>
    </lineage>
</organism>
<name>A0A2W5U544_9BACT</name>
<proteinExistence type="inferred from homology"/>